<organism evidence="1 2">
    <name type="scientific">Helicobacter mastomyrinus</name>
    <dbReference type="NCBI Taxonomy" id="287948"/>
    <lineage>
        <taxon>Bacteria</taxon>
        <taxon>Pseudomonadati</taxon>
        <taxon>Campylobacterota</taxon>
        <taxon>Epsilonproteobacteria</taxon>
        <taxon>Campylobacterales</taxon>
        <taxon>Helicobacteraceae</taxon>
        <taxon>Helicobacter</taxon>
    </lineage>
</organism>
<dbReference type="EMBL" id="CP145316">
    <property type="protein sequence ID" value="XAM17297.1"/>
    <property type="molecule type" value="Genomic_DNA"/>
</dbReference>
<dbReference type="Proteomes" id="UP001434737">
    <property type="component" value="Chromosome"/>
</dbReference>
<evidence type="ECO:0000313" key="2">
    <source>
        <dbReference type="Proteomes" id="UP001434737"/>
    </source>
</evidence>
<name>A0ABZ3F589_9HELI</name>
<protein>
    <submittedName>
        <fullName evidence="1">YkgJ family cysteine cluster protein</fullName>
    </submittedName>
</protein>
<evidence type="ECO:0000313" key="1">
    <source>
        <dbReference type="EMBL" id="XAM17297.1"/>
    </source>
</evidence>
<dbReference type="Pfam" id="PF03692">
    <property type="entry name" value="CxxCxxCC"/>
    <property type="match status" value="1"/>
</dbReference>
<reference evidence="1 2" key="1">
    <citation type="submission" date="2024-02" db="EMBL/GenBank/DDBJ databases">
        <title>Genome and pathogenicity analysis of Helicobacter mastomyrinus isolated from mice.</title>
        <authorList>
            <person name="Zhu L."/>
        </authorList>
    </citation>
    <scope>NUCLEOTIDE SEQUENCE [LARGE SCALE GENOMIC DNA]</scope>
    <source>
        <strain evidence="1 2">Hm-17</strain>
    </source>
</reference>
<gene>
    <name evidence="1" type="ORF">V3I05_06305</name>
</gene>
<dbReference type="PANTHER" id="PTHR35866:SF1">
    <property type="entry name" value="YKGJ FAMILY CYSTEINE CLUSTER PROTEIN"/>
    <property type="match status" value="1"/>
</dbReference>
<keyword evidence="2" id="KW-1185">Reference proteome</keyword>
<accession>A0ABZ3F589</accession>
<dbReference type="RefSeq" id="WP_300447713.1">
    <property type="nucleotide sequence ID" value="NZ_CP145316.1"/>
</dbReference>
<proteinExistence type="predicted"/>
<dbReference type="InterPro" id="IPR005358">
    <property type="entry name" value="Puta_zinc/iron-chelating_dom"/>
</dbReference>
<sequence>MSINKNYPFIFNANECDGCGGRCCTGQSGYVFVSVYEMQRIASALALSFESFCTQYVRKVGYRFSFLEKAHYNGLACIFLDGASGKCSIYPYRPKQCRTFPFWESHKNLDRHSVMLLKSQCPGICPKEKK</sequence>
<dbReference type="PANTHER" id="PTHR35866">
    <property type="entry name" value="PUTATIVE-RELATED"/>
    <property type="match status" value="1"/>
</dbReference>